<protein>
    <submittedName>
        <fullName evidence="1">Uncharacterized protein</fullName>
    </submittedName>
</protein>
<proteinExistence type="predicted"/>
<dbReference type="AlphaFoldDB" id="A0A081AM61"/>
<dbReference type="Proteomes" id="UP000028582">
    <property type="component" value="Unassembled WGS sequence"/>
</dbReference>
<accession>A0A081AM61</accession>
<name>A0A081AM61_PHYNI</name>
<sequence length="104" mass="11720">MTASRQDGAHCVDRLKSWHCRRMVEAGWSQTMNSFTQRWNLVVARRVKGASITTGASTCKHDLRRAARGQRQQDAVRSGLIDWRRRSPRSPLVTATRKVGTTAA</sequence>
<reference evidence="1 2" key="1">
    <citation type="submission" date="2013-11" db="EMBL/GenBank/DDBJ databases">
        <title>The Genome Sequence of Phytophthora parasitica P1976.</title>
        <authorList>
            <consortium name="The Broad Institute Genomics Platform"/>
            <person name="Russ C."/>
            <person name="Tyler B."/>
            <person name="Panabieres F."/>
            <person name="Shan W."/>
            <person name="Tripathy S."/>
            <person name="Grunwald N."/>
            <person name="Machado M."/>
            <person name="Johnson C.S."/>
            <person name="Walker B."/>
            <person name="Young S."/>
            <person name="Zeng Q."/>
            <person name="Gargeya S."/>
            <person name="Fitzgerald M."/>
            <person name="Haas B."/>
            <person name="Abouelleil A."/>
            <person name="Allen A.W."/>
            <person name="Alvarado L."/>
            <person name="Arachchi H.M."/>
            <person name="Berlin A.M."/>
            <person name="Chapman S.B."/>
            <person name="Gainer-Dewar J."/>
            <person name="Goldberg J."/>
            <person name="Griggs A."/>
            <person name="Gujja S."/>
            <person name="Hansen M."/>
            <person name="Howarth C."/>
            <person name="Imamovic A."/>
            <person name="Ireland A."/>
            <person name="Larimer J."/>
            <person name="McCowan C."/>
            <person name="Murphy C."/>
            <person name="Pearson M."/>
            <person name="Poon T.W."/>
            <person name="Priest M."/>
            <person name="Roberts A."/>
            <person name="Saif S."/>
            <person name="Shea T."/>
            <person name="Sisk P."/>
            <person name="Sykes S."/>
            <person name="Wortman J."/>
            <person name="Nusbaum C."/>
            <person name="Birren B."/>
        </authorList>
    </citation>
    <scope>NUCLEOTIDE SEQUENCE [LARGE SCALE GENOMIC DNA]</scope>
    <source>
        <strain evidence="1 2">P1976</strain>
    </source>
</reference>
<evidence type="ECO:0000313" key="1">
    <source>
        <dbReference type="EMBL" id="ETO79972.1"/>
    </source>
</evidence>
<gene>
    <name evidence="1" type="ORF">F444_05474</name>
</gene>
<comment type="caution">
    <text evidence="1">The sequence shown here is derived from an EMBL/GenBank/DDBJ whole genome shotgun (WGS) entry which is preliminary data.</text>
</comment>
<organism evidence="1 2">
    <name type="scientific">Phytophthora nicotianae P1976</name>
    <dbReference type="NCBI Taxonomy" id="1317066"/>
    <lineage>
        <taxon>Eukaryota</taxon>
        <taxon>Sar</taxon>
        <taxon>Stramenopiles</taxon>
        <taxon>Oomycota</taxon>
        <taxon>Peronosporomycetes</taxon>
        <taxon>Peronosporales</taxon>
        <taxon>Peronosporaceae</taxon>
        <taxon>Phytophthora</taxon>
    </lineage>
</organism>
<dbReference type="EMBL" id="ANJA01001051">
    <property type="protein sequence ID" value="ETO79972.1"/>
    <property type="molecule type" value="Genomic_DNA"/>
</dbReference>
<evidence type="ECO:0000313" key="2">
    <source>
        <dbReference type="Proteomes" id="UP000028582"/>
    </source>
</evidence>